<evidence type="ECO:0000313" key="1">
    <source>
        <dbReference type="EMBL" id="RJP71357.1"/>
    </source>
</evidence>
<accession>A0A419F0S1</accession>
<dbReference type="AlphaFoldDB" id="A0A419F0S1"/>
<evidence type="ECO:0000313" key="2">
    <source>
        <dbReference type="Proteomes" id="UP000285961"/>
    </source>
</evidence>
<sequence length="137" mass="15383">MADEEIYAAIKAIEEKIVVSKQFIQQMEQACATLRALVNGKSEEPVPEEHPTEIPAIEIPKGPLTELSQRAAVREILKDAPKGKTPEQIHRDLVEGGKPVKKQYVHVLLYRMKKAKEIRSRGSGKYILVVNEPETTN</sequence>
<dbReference type="Proteomes" id="UP000285961">
    <property type="component" value="Unassembled WGS sequence"/>
</dbReference>
<dbReference type="EMBL" id="QZKI01000060">
    <property type="protein sequence ID" value="RJP71357.1"/>
    <property type="molecule type" value="Genomic_DNA"/>
</dbReference>
<proteinExistence type="predicted"/>
<comment type="caution">
    <text evidence="1">The sequence shown here is derived from an EMBL/GenBank/DDBJ whole genome shotgun (WGS) entry which is preliminary data.</text>
</comment>
<reference evidence="1 2" key="1">
    <citation type="journal article" date="2017" name="ISME J.">
        <title>Energy and carbon metabolisms in a deep terrestrial subsurface fluid microbial community.</title>
        <authorList>
            <person name="Momper L."/>
            <person name="Jungbluth S.P."/>
            <person name="Lee M.D."/>
            <person name="Amend J.P."/>
        </authorList>
    </citation>
    <scope>NUCLEOTIDE SEQUENCE [LARGE SCALE GENOMIC DNA]</scope>
    <source>
        <strain evidence="1">SURF_17</strain>
    </source>
</reference>
<organism evidence="1 2">
    <name type="scientific">Candidatus Abyssobacteria bacterium SURF_17</name>
    <dbReference type="NCBI Taxonomy" id="2093361"/>
    <lineage>
        <taxon>Bacteria</taxon>
        <taxon>Pseudomonadati</taxon>
        <taxon>Candidatus Hydrogenedentota</taxon>
        <taxon>Candidatus Abyssobacteria</taxon>
    </lineage>
</organism>
<name>A0A419F0S1_9BACT</name>
<protein>
    <submittedName>
        <fullName evidence="1">Uncharacterized protein</fullName>
    </submittedName>
</protein>
<gene>
    <name evidence="1" type="ORF">C4532_07470</name>
</gene>